<dbReference type="AlphaFoldDB" id="A0A5D1ZY35"/>
<evidence type="ECO:0000313" key="1">
    <source>
        <dbReference type="EMBL" id="TYG36262.1"/>
    </source>
</evidence>
<dbReference type="Proteomes" id="UP000323506">
    <property type="component" value="Chromosome D13"/>
</dbReference>
<name>A0A5D1ZY35_GOSDA</name>
<organism evidence="1 2">
    <name type="scientific">Gossypium darwinii</name>
    <name type="common">Darwin's cotton</name>
    <name type="synonym">Gossypium barbadense var. darwinii</name>
    <dbReference type="NCBI Taxonomy" id="34276"/>
    <lineage>
        <taxon>Eukaryota</taxon>
        <taxon>Viridiplantae</taxon>
        <taxon>Streptophyta</taxon>
        <taxon>Embryophyta</taxon>
        <taxon>Tracheophyta</taxon>
        <taxon>Spermatophyta</taxon>
        <taxon>Magnoliopsida</taxon>
        <taxon>eudicotyledons</taxon>
        <taxon>Gunneridae</taxon>
        <taxon>Pentapetalae</taxon>
        <taxon>rosids</taxon>
        <taxon>malvids</taxon>
        <taxon>Malvales</taxon>
        <taxon>Malvaceae</taxon>
        <taxon>Malvoideae</taxon>
        <taxon>Gossypium</taxon>
    </lineage>
</organism>
<proteinExistence type="predicted"/>
<protein>
    <submittedName>
        <fullName evidence="1">Uncharacterized protein</fullName>
    </submittedName>
</protein>
<dbReference type="EMBL" id="CM017713">
    <property type="protein sequence ID" value="TYG36262.1"/>
    <property type="molecule type" value="Genomic_DNA"/>
</dbReference>
<evidence type="ECO:0000313" key="2">
    <source>
        <dbReference type="Proteomes" id="UP000323506"/>
    </source>
</evidence>
<accession>A0A5D1ZY35</accession>
<reference evidence="1 2" key="1">
    <citation type="submission" date="2019-06" db="EMBL/GenBank/DDBJ databases">
        <title>WGS assembly of Gossypium darwinii.</title>
        <authorList>
            <person name="Chen Z.J."/>
            <person name="Sreedasyam A."/>
            <person name="Ando A."/>
            <person name="Song Q."/>
            <person name="De L."/>
            <person name="Hulse-Kemp A."/>
            <person name="Ding M."/>
            <person name="Ye W."/>
            <person name="Kirkbride R."/>
            <person name="Jenkins J."/>
            <person name="Plott C."/>
            <person name="Lovell J."/>
            <person name="Lin Y.-M."/>
            <person name="Vaughn R."/>
            <person name="Liu B."/>
            <person name="Li W."/>
            <person name="Simpson S."/>
            <person name="Scheffler B."/>
            <person name="Saski C."/>
            <person name="Grover C."/>
            <person name="Hu G."/>
            <person name="Conover J."/>
            <person name="Carlson J."/>
            <person name="Shu S."/>
            <person name="Boston L."/>
            <person name="Williams M."/>
            <person name="Peterson D."/>
            <person name="Mcgee K."/>
            <person name="Jones D."/>
            <person name="Wendel J."/>
            <person name="Stelly D."/>
            <person name="Grimwood J."/>
            <person name="Schmutz J."/>
        </authorList>
    </citation>
    <scope>NUCLEOTIDE SEQUENCE [LARGE SCALE GENOMIC DNA]</scope>
    <source>
        <strain evidence="1">1808015.09</strain>
    </source>
</reference>
<sequence length="82" mass="9348">MKNAENRWSLQKDGLQGRQVTDALRALIANGVEAGIIQCGRPKEQKFWISFAYRDSFFLLNSDAHCFEFITILLLSVSRSLL</sequence>
<keyword evidence="2" id="KW-1185">Reference proteome</keyword>
<gene>
    <name evidence="1" type="ORF">ES288_D13G050800v1</name>
</gene>